<evidence type="ECO:0000256" key="5">
    <source>
        <dbReference type="ARBA" id="ARBA00023163"/>
    </source>
</evidence>
<comment type="subunit">
    <text evidence="7">Component of the Mediator complex.</text>
</comment>
<evidence type="ECO:0000313" key="10">
    <source>
        <dbReference type="EMBL" id="KKA21980.1"/>
    </source>
</evidence>
<evidence type="ECO:0000256" key="6">
    <source>
        <dbReference type="ARBA" id="ARBA00023242"/>
    </source>
</evidence>
<keyword evidence="4 7" id="KW-0010">Activator</keyword>
<dbReference type="GO" id="GO:0003712">
    <property type="term" value="F:transcription coregulator activity"/>
    <property type="evidence" value="ECO:0007669"/>
    <property type="project" value="InterPro"/>
</dbReference>
<dbReference type="EMBL" id="LASV01000162">
    <property type="protein sequence ID" value="KKA21980.1"/>
    <property type="molecule type" value="Genomic_DNA"/>
</dbReference>
<evidence type="ECO:0000256" key="4">
    <source>
        <dbReference type="ARBA" id="ARBA00023159"/>
    </source>
</evidence>
<dbReference type="OrthoDB" id="5414694at2759"/>
<dbReference type="GeneID" id="25316340"/>
<evidence type="ECO:0000313" key="11">
    <source>
        <dbReference type="Proteomes" id="UP000053958"/>
    </source>
</evidence>
<comment type="similarity">
    <text evidence="2 7">Belongs to the Mediator complex subunit 9 family.</text>
</comment>
<feature type="compositionally biased region" description="Low complexity" evidence="9">
    <location>
        <begin position="60"/>
        <end position="138"/>
    </location>
</feature>
<comment type="subcellular location">
    <subcellularLocation>
        <location evidence="1 7">Nucleus</location>
    </subcellularLocation>
</comment>
<comment type="caution">
    <text evidence="10">The sequence shown here is derived from an EMBL/GenBank/DDBJ whole genome shotgun (WGS) entry which is preliminary data.</text>
</comment>
<proteinExistence type="inferred from homology"/>
<dbReference type="AlphaFoldDB" id="A0A0F4YV45"/>
<dbReference type="InterPro" id="IPR011425">
    <property type="entry name" value="Med9"/>
</dbReference>
<feature type="compositionally biased region" description="Polar residues" evidence="9">
    <location>
        <begin position="1"/>
        <end position="19"/>
    </location>
</feature>
<keyword evidence="11" id="KW-1185">Reference proteome</keyword>
<reference evidence="10 11" key="1">
    <citation type="submission" date="2015-04" db="EMBL/GenBank/DDBJ databases">
        <authorList>
            <person name="Heijne W.H."/>
            <person name="Fedorova N.D."/>
            <person name="Nierman W.C."/>
            <person name="Vollebregt A.W."/>
            <person name="Zhao Z."/>
            <person name="Wu L."/>
            <person name="Kumar M."/>
            <person name="Stam H."/>
            <person name="van den Berg M.A."/>
            <person name="Pel H.J."/>
        </authorList>
    </citation>
    <scope>NUCLEOTIDE SEQUENCE [LARGE SCALE GENOMIC DNA]</scope>
    <source>
        <strain evidence="10 11">CBS 393.64</strain>
    </source>
</reference>
<evidence type="ECO:0000256" key="9">
    <source>
        <dbReference type="SAM" id="MobiDB-lite"/>
    </source>
</evidence>
<name>A0A0F4YV45_RASE3</name>
<organism evidence="10 11">
    <name type="scientific">Rasamsonia emersonii (strain ATCC 16479 / CBS 393.64 / IMI 116815)</name>
    <dbReference type="NCBI Taxonomy" id="1408163"/>
    <lineage>
        <taxon>Eukaryota</taxon>
        <taxon>Fungi</taxon>
        <taxon>Dikarya</taxon>
        <taxon>Ascomycota</taxon>
        <taxon>Pezizomycotina</taxon>
        <taxon>Eurotiomycetes</taxon>
        <taxon>Eurotiomycetidae</taxon>
        <taxon>Eurotiales</taxon>
        <taxon>Trichocomaceae</taxon>
        <taxon>Rasamsonia</taxon>
    </lineage>
</organism>
<gene>
    <name evidence="7" type="primary">MED9</name>
    <name evidence="10" type="ORF">T310_3991</name>
</gene>
<protein>
    <recommendedName>
        <fullName evidence="7">Mediator of RNA polymerase II transcription subunit 9</fullName>
    </recommendedName>
    <alternativeName>
        <fullName evidence="7">Mediator complex subunit 9</fullName>
    </alternativeName>
</protein>
<evidence type="ECO:0000256" key="3">
    <source>
        <dbReference type="ARBA" id="ARBA00023015"/>
    </source>
</evidence>
<dbReference type="Pfam" id="PF07544">
    <property type="entry name" value="Med9"/>
    <property type="match status" value="1"/>
</dbReference>
<feature type="region of interest" description="Disordered" evidence="9">
    <location>
        <begin position="1"/>
        <end position="42"/>
    </location>
</feature>
<keyword evidence="5 7" id="KW-0804">Transcription</keyword>
<dbReference type="Proteomes" id="UP000053958">
    <property type="component" value="Unassembled WGS sequence"/>
</dbReference>
<dbReference type="STRING" id="1408163.A0A0F4YV45"/>
<evidence type="ECO:0000256" key="8">
    <source>
        <dbReference type="SAM" id="Coils"/>
    </source>
</evidence>
<feature type="coiled-coil region" evidence="8">
    <location>
        <begin position="174"/>
        <end position="208"/>
    </location>
</feature>
<evidence type="ECO:0000256" key="7">
    <source>
        <dbReference type="RuleBase" id="RU364145"/>
    </source>
</evidence>
<keyword evidence="3 7" id="KW-0805">Transcription regulation</keyword>
<dbReference type="GO" id="GO:0006357">
    <property type="term" value="P:regulation of transcription by RNA polymerase II"/>
    <property type="evidence" value="ECO:0007669"/>
    <property type="project" value="InterPro"/>
</dbReference>
<accession>A0A0F4YV45</accession>
<evidence type="ECO:0000256" key="2">
    <source>
        <dbReference type="ARBA" id="ARBA00008089"/>
    </source>
</evidence>
<dbReference type="RefSeq" id="XP_013328592.1">
    <property type="nucleotide sequence ID" value="XM_013473138.1"/>
</dbReference>
<dbReference type="GO" id="GO:0016592">
    <property type="term" value="C:mediator complex"/>
    <property type="evidence" value="ECO:0007669"/>
    <property type="project" value="InterPro"/>
</dbReference>
<keyword evidence="8" id="KW-0175">Coiled coil</keyword>
<sequence length="221" mass="22586">MASKSPVSAASQPKGSSAPETPGAVPTSPRTVPFPSPQTFDFLPPLHALLLRLLASAQVTNQAAATASTAAPEAAGDASGAGPSAAAASSGPSTTPSQAQQQQSQQAQPQQQPDAKASQQPAPSTTVPTTSSATADTSLLGPNAPPPLDVKDLPTAASAIKIRIQKARAVIEGLPDVSRTVEEQQQEIDELQDRIGRLRAVIAEFGRRAGMDQTDKMETGP</sequence>
<feature type="region of interest" description="Disordered" evidence="9">
    <location>
        <begin position="60"/>
        <end position="152"/>
    </location>
</feature>
<evidence type="ECO:0000256" key="1">
    <source>
        <dbReference type="ARBA" id="ARBA00004123"/>
    </source>
</evidence>
<comment type="function">
    <text evidence="7">Component of the Mediator complex, a coactivator involved in the regulated transcription of nearly all RNA polymerase II-dependent genes. Mediator functions as a bridge to convey information from gene-specific regulatory proteins to the basal RNA polymerase II transcription machinery. Mediator is recruited to promoters by direct interactions with regulatory proteins and serves as a scaffold for the assembly of a functional preinitiation complex with RNA polymerase II and the general transcription factors.</text>
</comment>
<keyword evidence="6 7" id="KW-0539">Nucleus</keyword>